<dbReference type="PANTHER" id="PTHR34045">
    <property type="entry name" value="OS03G0406300 PROTEIN"/>
    <property type="match status" value="1"/>
</dbReference>
<dbReference type="EMBL" id="CP136892">
    <property type="protein sequence ID" value="WOL02644.1"/>
    <property type="molecule type" value="Genomic_DNA"/>
</dbReference>
<dbReference type="GO" id="GO:0040008">
    <property type="term" value="P:regulation of growth"/>
    <property type="evidence" value="ECO:0007669"/>
    <property type="project" value="InterPro"/>
</dbReference>
<dbReference type="PANTHER" id="PTHR34045:SF3">
    <property type="entry name" value="PROTEIN LAZY 4"/>
    <property type="match status" value="1"/>
</dbReference>
<sequence>MRILSWVQNKFNGRPDKRRLDAGSFSASCASVADVRKDEFNDWADALLAIGTFGNKDLKEEPKRHDPSENLYTDEEDLPDFTMEEVNTLQKELAKLLTRKPKCRTSLSEIAEEDRANQPLNRFLNCPSSLEVDRKLEHLGKENHGDLSPNTKIILNKVKDALLGNSNALKKNSLSFLFKKIFVCGSGFAPPRSLRDAIPEPRIEKILRAIIAKKIYPQSFASTVTKKYLENRTSEKMHLGNEEDKRKDQYRWVKTDSEYIVLEI</sequence>
<dbReference type="InterPro" id="IPR044683">
    <property type="entry name" value="LAZY"/>
</dbReference>
<gene>
    <name evidence="3" type="ORF">Cni_G11363</name>
</gene>
<evidence type="ECO:0000256" key="1">
    <source>
        <dbReference type="ARBA" id="ARBA00022604"/>
    </source>
</evidence>
<accession>A0AAQ3K7N7</accession>
<organism evidence="3 4">
    <name type="scientific">Canna indica</name>
    <name type="common">Indian-shot</name>
    <dbReference type="NCBI Taxonomy" id="4628"/>
    <lineage>
        <taxon>Eukaryota</taxon>
        <taxon>Viridiplantae</taxon>
        <taxon>Streptophyta</taxon>
        <taxon>Embryophyta</taxon>
        <taxon>Tracheophyta</taxon>
        <taxon>Spermatophyta</taxon>
        <taxon>Magnoliopsida</taxon>
        <taxon>Liliopsida</taxon>
        <taxon>Zingiberales</taxon>
        <taxon>Cannaceae</taxon>
        <taxon>Canna</taxon>
    </lineage>
</organism>
<evidence type="ECO:0000313" key="3">
    <source>
        <dbReference type="EMBL" id="WOL02644.1"/>
    </source>
</evidence>
<dbReference type="Proteomes" id="UP001327560">
    <property type="component" value="Chromosome 3"/>
</dbReference>
<protein>
    <submittedName>
        <fullName evidence="3">Uncharacterized protein</fullName>
    </submittedName>
</protein>
<evidence type="ECO:0000313" key="4">
    <source>
        <dbReference type="Proteomes" id="UP001327560"/>
    </source>
</evidence>
<proteinExistence type="inferred from homology"/>
<name>A0AAQ3K7N7_9LILI</name>
<keyword evidence="4" id="KW-1185">Reference proteome</keyword>
<evidence type="ECO:0000256" key="2">
    <source>
        <dbReference type="ARBA" id="ARBA00024198"/>
    </source>
</evidence>
<comment type="similarity">
    <text evidence="2">Belongs to the LAZY family.</text>
</comment>
<reference evidence="3 4" key="1">
    <citation type="submission" date="2023-10" db="EMBL/GenBank/DDBJ databases">
        <title>Chromosome-scale genome assembly provides insights into flower coloration mechanisms of Canna indica.</title>
        <authorList>
            <person name="Li C."/>
        </authorList>
    </citation>
    <scope>NUCLEOTIDE SEQUENCE [LARGE SCALE GENOMIC DNA]</scope>
    <source>
        <tissue evidence="3">Flower</tissue>
    </source>
</reference>
<dbReference type="AlphaFoldDB" id="A0AAQ3K7N7"/>
<dbReference type="GO" id="GO:0009630">
    <property type="term" value="P:gravitropism"/>
    <property type="evidence" value="ECO:0007669"/>
    <property type="project" value="InterPro"/>
</dbReference>
<keyword evidence="1" id="KW-0341">Growth regulation</keyword>